<dbReference type="Pfam" id="PF11660">
    <property type="entry name" value="DUF3262"/>
    <property type="match status" value="1"/>
</dbReference>
<accession>A0A5I2XCP8</accession>
<comment type="caution">
    <text evidence="2">The sequence shown here is derived from an EMBL/GenBank/DDBJ whole genome shotgun (WGS) entry which is preliminary data.</text>
</comment>
<name>A0A5I2XCP8_SALET</name>
<evidence type="ECO:0000313" key="2">
    <source>
        <dbReference type="EMBL" id="HAE1792301.1"/>
    </source>
</evidence>
<dbReference type="InterPro" id="IPR021676">
    <property type="entry name" value="DUF3262"/>
</dbReference>
<protein>
    <submittedName>
        <fullName evidence="2">TIGR03758 family integrating conjugative element protein</fullName>
    </submittedName>
</protein>
<gene>
    <name evidence="2" type="ORF">G3V02_000962</name>
</gene>
<keyword evidence="1" id="KW-0472">Membrane</keyword>
<feature type="transmembrane region" description="Helical" evidence="1">
    <location>
        <begin position="57"/>
        <end position="76"/>
    </location>
</feature>
<feature type="transmembrane region" description="Helical" evidence="1">
    <location>
        <begin position="23"/>
        <end position="45"/>
    </location>
</feature>
<keyword evidence="1" id="KW-0812">Transmembrane</keyword>
<sequence length="78" mass="8538">MNHAQIAAFSAGSGGLTPSGIKLLVVGLFFAFLFLWAAWALRTVYSGWAHKEVRGDTVGFFVIRAVVLLELAILFFSY</sequence>
<organism evidence="2">
    <name type="scientific">Salmonella enterica subsp. enterica serovar Ank</name>
    <dbReference type="NCBI Taxonomy" id="1173578"/>
    <lineage>
        <taxon>Bacteria</taxon>
        <taxon>Pseudomonadati</taxon>
        <taxon>Pseudomonadota</taxon>
        <taxon>Gammaproteobacteria</taxon>
        <taxon>Enterobacterales</taxon>
        <taxon>Enterobacteriaceae</taxon>
        <taxon>Salmonella</taxon>
    </lineage>
</organism>
<reference evidence="2" key="1">
    <citation type="journal article" date="2018" name="Genome Biol.">
        <title>SKESA: strategic k-mer extension for scrupulous assemblies.</title>
        <authorList>
            <person name="Souvorov A."/>
            <person name="Agarwala R."/>
            <person name="Lipman D.J."/>
        </authorList>
    </citation>
    <scope>NUCLEOTIDE SEQUENCE</scope>
    <source>
        <strain evidence="2">BCW_2640</strain>
    </source>
</reference>
<reference evidence="2" key="2">
    <citation type="submission" date="2018-07" db="EMBL/GenBank/DDBJ databases">
        <authorList>
            <consortium name="NCBI Pathogen Detection Project"/>
        </authorList>
    </citation>
    <scope>NUCLEOTIDE SEQUENCE</scope>
    <source>
        <strain evidence="2">BCW_2640</strain>
    </source>
</reference>
<dbReference type="AlphaFoldDB" id="A0A5I2XCP8"/>
<dbReference type="EMBL" id="DAARBX010000003">
    <property type="protein sequence ID" value="HAE1792301.1"/>
    <property type="molecule type" value="Genomic_DNA"/>
</dbReference>
<keyword evidence="1" id="KW-1133">Transmembrane helix</keyword>
<proteinExistence type="predicted"/>
<dbReference type="NCBIfam" id="TIGR03758">
    <property type="entry name" value="conj_TIGR03758"/>
    <property type="match status" value="1"/>
</dbReference>
<evidence type="ECO:0000256" key="1">
    <source>
        <dbReference type="SAM" id="Phobius"/>
    </source>
</evidence>